<dbReference type="InterPro" id="IPR003337">
    <property type="entry name" value="Trehalose_PPase"/>
</dbReference>
<dbReference type="NCBIfam" id="TIGR00685">
    <property type="entry name" value="T6PP"/>
    <property type="match status" value="1"/>
</dbReference>
<comment type="catalytic activity">
    <reaction evidence="4">
        <text>alpha,alpha-trehalose 6-phosphate + H2O = alpha,alpha-trehalose + phosphate</text>
        <dbReference type="Rhea" id="RHEA:23420"/>
        <dbReference type="ChEBI" id="CHEBI:15377"/>
        <dbReference type="ChEBI" id="CHEBI:16551"/>
        <dbReference type="ChEBI" id="CHEBI:43474"/>
        <dbReference type="ChEBI" id="CHEBI:58429"/>
        <dbReference type="EC" id="3.1.3.12"/>
    </reaction>
</comment>
<dbReference type="GO" id="GO:0005992">
    <property type="term" value="P:trehalose biosynthetic process"/>
    <property type="evidence" value="ECO:0007669"/>
    <property type="project" value="UniProtKB-UniPathway"/>
</dbReference>
<accession>A0A5M6J0Y6</accession>
<dbReference type="CDD" id="cd01627">
    <property type="entry name" value="HAD_TPP"/>
    <property type="match status" value="1"/>
</dbReference>
<comment type="pathway">
    <text evidence="1 4">Glycan biosynthesis; trehalose biosynthesis.</text>
</comment>
<name>A0A5M6J0Y6_9PROT</name>
<dbReference type="GO" id="GO:0004805">
    <property type="term" value="F:trehalose-phosphatase activity"/>
    <property type="evidence" value="ECO:0007669"/>
    <property type="project" value="UniProtKB-EC"/>
</dbReference>
<dbReference type="AlphaFoldDB" id="A0A5M6J0Y6"/>
<dbReference type="Gene3D" id="3.40.50.1000">
    <property type="entry name" value="HAD superfamily/HAD-like"/>
    <property type="match status" value="1"/>
</dbReference>
<evidence type="ECO:0000256" key="3">
    <source>
        <dbReference type="ARBA" id="ARBA00022801"/>
    </source>
</evidence>
<dbReference type="InterPro" id="IPR023214">
    <property type="entry name" value="HAD_sf"/>
</dbReference>
<evidence type="ECO:0000256" key="2">
    <source>
        <dbReference type="ARBA" id="ARBA00008770"/>
    </source>
</evidence>
<keyword evidence="3 4" id="KW-0378">Hydrolase</keyword>
<comment type="similarity">
    <text evidence="2 4">Belongs to the trehalose phosphatase family.</text>
</comment>
<dbReference type="OrthoDB" id="9814913at2"/>
<comment type="cofactor">
    <cofactor evidence="4">
        <name>Mg(2+)</name>
        <dbReference type="ChEBI" id="CHEBI:18420"/>
    </cofactor>
</comment>
<dbReference type="Proteomes" id="UP000325255">
    <property type="component" value="Unassembled WGS sequence"/>
</dbReference>
<dbReference type="Gene3D" id="3.30.70.1020">
    <property type="entry name" value="Trehalose-6-phosphate phosphatase related protein, domain 2"/>
    <property type="match status" value="1"/>
</dbReference>
<dbReference type="PANTHER" id="PTHR43768">
    <property type="entry name" value="TREHALOSE 6-PHOSPHATE PHOSPHATASE"/>
    <property type="match status" value="1"/>
</dbReference>
<comment type="caution">
    <text evidence="5">The sequence shown here is derived from an EMBL/GenBank/DDBJ whole genome shotgun (WGS) entry which is preliminary data.</text>
</comment>
<organism evidence="5 6">
    <name type="scientific">Rhodovastum atsumiense</name>
    <dbReference type="NCBI Taxonomy" id="504468"/>
    <lineage>
        <taxon>Bacteria</taxon>
        <taxon>Pseudomonadati</taxon>
        <taxon>Pseudomonadota</taxon>
        <taxon>Alphaproteobacteria</taxon>
        <taxon>Acetobacterales</taxon>
        <taxon>Acetobacteraceae</taxon>
        <taxon>Rhodovastum</taxon>
    </lineage>
</organism>
<dbReference type="NCBIfam" id="TIGR01484">
    <property type="entry name" value="HAD-SF-IIB"/>
    <property type="match status" value="1"/>
</dbReference>
<protein>
    <recommendedName>
        <fullName evidence="4">Trehalose 6-phosphate phosphatase</fullName>
        <ecNumber evidence="4">3.1.3.12</ecNumber>
    </recommendedName>
</protein>
<proteinExistence type="inferred from homology"/>
<dbReference type="Pfam" id="PF02358">
    <property type="entry name" value="Trehalose_PPase"/>
    <property type="match status" value="1"/>
</dbReference>
<keyword evidence="6" id="KW-1185">Reference proteome</keyword>
<keyword evidence="4" id="KW-0460">Magnesium</keyword>
<dbReference type="GO" id="GO:0046872">
    <property type="term" value="F:metal ion binding"/>
    <property type="evidence" value="ECO:0007669"/>
    <property type="project" value="UniProtKB-KW"/>
</dbReference>
<sequence length="237" mass="25126">MNVSVRLPERAALLLDMDGTLLDIAPTPADVVVPVELPLALVRLRARLDDALAVVSGRPVEQVYDLLGDAPYAIAGEHGAAIRHAPGEALERKSLPALPAPWIAQAERVASGYQGVLLERKAHGLVLHFRLEPQAGSALRQALLSIVGDANPDFVVMAAHMAWEVKPRAADKGRAVAALMARAPFAGRVPVYIGDDVTDEDGMRVAREQGGIGLRVQEAFGDAADVRAWLAALAAHS</sequence>
<evidence type="ECO:0000256" key="1">
    <source>
        <dbReference type="ARBA" id="ARBA00005199"/>
    </source>
</evidence>
<comment type="function">
    <text evidence="4">Removes the phosphate from trehalose 6-phosphate to produce free trehalose.</text>
</comment>
<dbReference type="PANTHER" id="PTHR43768:SF3">
    <property type="entry name" value="TREHALOSE 6-PHOSPHATE PHOSPHATASE"/>
    <property type="match status" value="1"/>
</dbReference>
<dbReference type="InterPro" id="IPR006379">
    <property type="entry name" value="HAD-SF_hydro_IIB"/>
</dbReference>
<reference evidence="5 6" key="1">
    <citation type="submission" date="2019-09" db="EMBL/GenBank/DDBJ databases">
        <title>Genome sequence of Rhodovastum atsumiense, a diverse member of the Acetobacteraceae family of non-sulfur purple photosynthetic bacteria.</title>
        <authorList>
            <person name="Meyer T."/>
            <person name="Kyndt J."/>
        </authorList>
    </citation>
    <scope>NUCLEOTIDE SEQUENCE [LARGE SCALE GENOMIC DNA]</scope>
    <source>
        <strain evidence="5 6">DSM 21279</strain>
    </source>
</reference>
<dbReference type="UniPathway" id="UPA00299"/>
<dbReference type="EC" id="3.1.3.12" evidence="4"/>
<dbReference type="EMBL" id="VWPK01000002">
    <property type="protein sequence ID" value="KAA5614256.1"/>
    <property type="molecule type" value="Genomic_DNA"/>
</dbReference>
<keyword evidence="4" id="KW-0479">Metal-binding</keyword>
<dbReference type="InterPro" id="IPR036412">
    <property type="entry name" value="HAD-like_sf"/>
</dbReference>
<evidence type="ECO:0000256" key="4">
    <source>
        <dbReference type="RuleBase" id="RU361117"/>
    </source>
</evidence>
<evidence type="ECO:0000313" key="6">
    <source>
        <dbReference type="Proteomes" id="UP000325255"/>
    </source>
</evidence>
<dbReference type="InterPro" id="IPR044651">
    <property type="entry name" value="OTSB-like"/>
</dbReference>
<gene>
    <name evidence="5" type="primary">otsB</name>
    <name evidence="5" type="ORF">F1189_01265</name>
</gene>
<evidence type="ECO:0000313" key="5">
    <source>
        <dbReference type="EMBL" id="KAA5614256.1"/>
    </source>
</evidence>
<dbReference type="SUPFAM" id="SSF56784">
    <property type="entry name" value="HAD-like"/>
    <property type="match status" value="1"/>
</dbReference>